<dbReference type="InterPro" id="IPR043128">
    <property type="entry name" value="Rev_trsase/Diguanyl_cyclase"/>
</dbReference>
<evidence type="ECO:0000256" key="1">
    <source>
        <dbReference type="SAM" id="Phobius"/>
    </source>
</evidence>
<keyword evidence="4" id="KW-1185">Reference proteome</keyword>
<keyword evidence="1" id="KW-1133">Transmembrane helix</keyword>
<feature type="transmembrane region" description="Helical" evidence="1">
    <location>
        <begin position="24"/>
        <end position="43"/>
    </location>
</feature>
<evidence type="ECO:0000313" key="4">
    <source>
        <dbReference type="Proteomes" id="UP001201701"/>
    </source>
</evidence>
<keyword evidence="1" id="KW-0812">Transmembrane</keyword>
<dbReference type="InterPro" id="IPR029787">
    <property type="entry name" value="Nucleotide_cyclase"/>
</dbReference>
<dbReference type="PANTHER" id="PTHR46663:SF2">
    <property type="entry name" value="GGDEF DOMAIN-CONTAINING PROTEIN"/>
    <property type="match status" value="1"/>
</dbReference>
<dbReference type="PROSITE" id="PS50887">
    <property type="entry name" value="GGDEF"/>
    <property type="match status" value="1"/>
</dbReference>
<dbReference type="RefSeq" id="WP_239362869.1">
    <property type="nucleotide sequence ID" value="NZ_JAKREW010000003.1"/>
</dbReference>
<gene>
    <name evidence="3" type="ORF">L4923_06345</name>
</gene>
<organism evidence="3 4">
    <name type="scientific">Mesorhizobium retamae</name>
    <dbReference type="NCBI Taxonomy" id="2912854"/>
    <lineage>
        <taxon>Bacteria</taxon>
        <taxon>Pseudomonadati</taxon>
        <taxon>Pseudomonadota</taxon>
        <taxon>Alphaproteobacteria</taxon>
        <taxon>Hyphomicrobiales</taxon>
        <taxon>Phyllobacteriaceae</taxon>
        <taxon>Mesorhizobium</taxon>
    </lineage>
</organism>
<dbReference type="Gene3D" id="3.30.70.270">
    <property type="match status" value="1"/>
</dbReference>
<dbReference type="InterPro" id="IPR000160">
    <property type="entry name" value="GGDEF_dom"/>
</dbReference>
<accession>A0ABS9QB36</accession>
<protein>
    <submittedName>
        <fullName evidence="3">GGDEF domain-containing protein</fullName>
    </submittedName>
</protein>
<sequence>MTVNLFDWLYEITRAHEYWQLDELLALLLCVGIGSLVFLAIRTRQLSREIKRREAAEFLAHESARHDALTGLANGRRFREALAQAIESARQSQSSCAILFIDLDRFKPVNDMHGHAIGDEVLIDVAQQIAKAAPAGATAARLGGDEFGMIVLGVPSRESVLFLSQRLSRDIGKTRQMGEVQLEVGATVGIAVFPDDGRDAAELVAAADKAMYAAKPSRRGLISLDDPNGARAN</sequence>
<dbReference type="EMBL" id="JAKREW010000003">
    <property type="protein sequence ID" value="MCG7504639.1"/>
    <property type="molecule type" value="Genomic_DNA"/>
</dbReference>
<evidence type="ECO:0000313" key="3">
    <source>
        <dbReference type="EMBL" id="MCG7504639.1"/>
    </source>
</evidence>
<dbReference type="PANTHER" id="PTHR46663">
    <property type="entry name" value="DIGUANYLATE CYCLASE DGCT-RELATED"/>
    <property type="match status" value="1"/>
</dbReference>
<keyword evidence="1" id="KW-0472">Membrane</keyword>
<name>A0ABS9QB36_9HYPH</name>
<comment type="caution">
    <text evidence="3">The sequence shown here is derived from an EMBL/GenBank/DDBJ whole genome shotgun (WGS) entry which is preliminary data.</text>
</comment>
<dbReference type="NCBIfam" id="TIGR00254">
    <property type="entry name" value="GGDEF"/>
    <property type="match status" value="1"/>
</dbReference>
<dbReference type="SMART" id="SM00267">
    <property type="entry name" value="GGDEF"/>
    <property type="match status" value="1"/>
</dbReference>
<dbReference type="Proteomes" id="UP001201701">
    <property type="component" value="Unassembled WGS sequence"/>
</dbReference>
<dbReference type="CDD" id="cd01949">
    <property type="entry name" value="GGDEF"/>
    <property type="match status" value="1"/>
</dbReference>
<proteinExistence type="predicted"/>
<dbReference type="InterPro" id="IPR052163">
    <property type="entry name" value="DGC-Regulatory_Protein"/>
</dbReference>
<reference evidence="3 4" key="1">
    <citation type="submission" date="2022-02" db="EMBL/GenBank/DDBJ databases">
        <title>Draft genome sequence of Mezorhizobium retamae strain IRAMC:0171 isolated from Retama raetam nodules.</title>
        <authorList>
            <person name="Bengaied R."/>
            <person name="Sbissi I."/>
            <person name="Huber K."/>
            <person name="Ghodbane F."/>
            <person name="Nouioui I."/>
            <person name="Tarhouni M."/>
            <person name="Gtari M."/>
        </authorList>
    </citation>
    <scope>NUCLEOTIDE SEQUENCE [LARGE SCALE GENOMIC DNA]</scope>
    <source>
        <strain evidence="3 4">IRAMC:0171</strain>
    </source>
</reference>
<evidence type="ECO:0000259" key="2">
    <source>
        <dbReference type="PROSITE" id="PS50887"/>
    </source>
</evidence>
<dbReference type="SUPFAM" id="SSF55073">
    <property type="entry name" value="Nucleotide cyclase"/>
    <property type="match status" value="1"/>
</dbReference>
<dbReference type="Pfam" id="PF00990">
    <property type="entry name" value="GGDEF"/>
    <property type="match status" value="1"/>
</dbReference>
<feature type="domain" description="GGDEF" evidence="2">
    <location>
        <begin position="94"/>
        <end position="227"/>
    </location>
</feature>